<feature type="region of interest" description="Disordered" evidence="1">
    <location>
        <begin position="362"/>
        <end position="406"/>
    </location>
</feature>
<keyword evidence="4" id="KW-1185">Reference proteome</keyword>
<dbReference type="RefSeq" id="XP_020135185.1">
    <property type="nucleotide sequence ID" value="XM_020269921.1"/>
</dbReference>
<evidence type="ECO:0000256" key="1">
    <source>
        <dbReference type="SAM" id="MobiDB-lite"/>
    </source>
</evidence>
<feature type="transmembrane region" description="Helical" evidence="2">
    <location>
        <begin position="94"/>
        <end position="115"/>
    </location>
</feature>
<evidence type="ECO:0000313" key="4">
    <source>
        <dbReference type="Proteomes" id="UP000183809"/>
    </source>
</evidence>
<feature type="compositionally biased region" description="Polar residues" evidence="1">
    <location>
        <begin position="363"/>
        <end position="393"/>
    </location>
</feature>
<organism evidence="3 4">
    <name type="scientific">Diplodia corticola</name>
    <dbReference type="NCBI Taxonomy" id="236234"/>
    <lineage>
        <taxon>Eukaryota</taxon>
        <taxon>Fungi</taxon>
        <taxon>Dikarya</taxon>
        <taxon>Ascomycota</taxon>
        <taxon>Pezizomycotina</taxon>
        <taxon>Dothideomycetes</taxon>
        <taxon>Dothideomycetes incertae sedis</taxon>
        <taxon>Botryosphaeriales</taxon>
        <taxon>Botryosphaeriaceae</taxon>
        <taxon>Diplodia</taxon>
    </lineage>
</organism>
<feature type="transmembrane region" description="Helical" evidence="2">
    <location>
        <begin position="274"/>
        <end position="293"/>
    </location>
</feature>
<feature type="region of interest" description="Disordered" evidence="1">
    <location>
        <begin position="444"/>
        <end position="559"/>
    </location>
</feature>
<feature type="transmembrane region" description="Helical" evidence="2">
    <location>
        <begin position="208"/>
        <end position="232"/>
    </location>
</feature>
<keyword evidence="2" id="KW-1133">Transmembrane helix</keyword>
<sequence>MDRNAVTTNSSVFAAADSTTRPLQVICAWPVSGQYGPGARFLYYALVAACVSARKTKWLKDVCLAAALLFPAIAAIHGIVLATMHREGAIDMDIYGALQLCSIGLLAAQVTVRNSRTYFNTPGRNTIFLWTGLILAGLLSLTVEFFRTRTFDCLHDNDGSPISTSAAEFPYHDSPTCGLVCSVEEGPHSPLRGGSTNNIYVIPAPDRFTFGTAVLISTACCIPAFLSLGWMWNKILKMNWNTRFGDGDEDEQIEGTNGATIGTMKKVNDIIRGFLGIVEILVFGGAVLAIIILGEMNFFSAQVRYQTEPMASIGQWAPIVGTGLAAIGSFYLLVAKDVEQEANIDASIHDYSGSLGLEAGGDLSSTSSQPIATPGSLDNRSQSPPNELQPTSSRRQRQASIGGHRREVTRVLTTVGNYLGTVGFSRFDDSEWIRNAGAYPEIPAERQRNRRLPKIIVSNNRRRDATPTPRQQRSRAASRASSPSVAGGGSSTPRAASTPSSPSPRSRSPAPSAITPRRPDLQHNPTPSSGTGSTGEMVQIRRNTLEVPPPMHHSPTRGA</sequence>
<comment type="caution">
    <text evidence="3">The sequence shown here is derived from an EMBL/GenBank/DDBJ whole genome shotgun (WGS) entry which is preliminary data.</text>
</comment>
<dbReference type="Proteomes" id="UP000183809">
    <property type="component" value="Unassembled WGS sequence"/>
</dbReference>
<name>A0A1J9RFN2_9PEZI</name>
<protein>
    <submittedName>
        <fullName evidence="3">Uncharacterized protein</fullName>
    </submittedName>
</protein>
<accession>A0A1J9RFN2</accession>
<evidence type="ECO:0000313" key="3">
    <source>
        <dbReference type="EMBL" id="OJD40342.1"/>
    </source>
</evidence>
<feature type="transmembrane region" description="Helical" evidence="2">
    <location>
        <begin position="62"/>
        <end position="82"/>
    </location>
</feature>
<dbReference type="STRING" id="236234.A0A1J9RFN2"/>
<reference evidence="3 4" key="1">
    <citation type="submission" date="2016-10" db="EMBL/GenBank/DDBJ databases">
        <title>Proteomics and genomics reveal pathogen-plant mechanisms compatible with a hemibiotrophic lifestyle of Diplodia corticola.</title>
        <authorList>
            <person name="Fernandes I."/>
            <person name="De Jonge R."/>
            <person name="Van De Peer Y."/>
            <person name="Devreese B."/>
            <person name="Alves A."/>
            <person name="Esteves A.C."/>
        </authorList>
    </citation>
    <scope>NUCLEOTIDE SEQUENCE [LARGE SCALE GENOMIC DNA]</scope>
    <source>
        <strain evidence="3 4">CBS 112549</strain>
    </source>
</reference>
<dbReference type="AlphaFoldDB" id="A0A1J9RFN2"/>
<keyword evidence="2" id="KW-0812">Transmembrane</keyword>
<feature type="transmembrane region" description="Helical" evidence="2">
    <location>
        <begin position="313"/>
        <end position="334"/>
    </location>
</feature>
<dbReference type="EMBL" id="MNUE01000001">
    <property type="protein sequence ID" value="OJD40342.1"/>
    <property type="molecule type" value="Genomic_DNA"/>
</dbReference>
<evidence type="ECO:0000256" key="2">
    <source>
        <dbReference type="SAM" id="Phobius"/>
    </source>
</evidence>
<dbReference type="GeneID" id="31010180"/>
<feature type="transmembrane region" description="Helical" evidence="2">
    <location>
        <begin position="127"/>
        <end position="146"/>
    </location>
</feature>
<proteinExistence type="predicted"/>
<gene>
    <name evidence="3" type="ORF">BKCO1_1000515</name>
</gene>
<dbReference type="OrthoDB" id="3021074at2759"/>
<feature type="compositionally biased region" description="Polar residues" evidence="1">
    <location>
        <begin position="523"/>
        <end position="536"/>
    </location>
</feature>
<keyword evidence="2" id="KW-0472">Membrane</keyword>
<feature type="compositionally biased region" description="Low complexity" evidence="1">
    <location>
        <begin position="474"/>
        <end position="516"/>
    </location>
</feature>